<evidence type="ECO:0000256" key="1">
    <source>
        <dbReference type="ARBA" id="ARBA00001933"/>
    </source>
</evidence>
<protein>
    <recommendedName>
        <fullName evidence="10">Pyridoxal-dependent decarboxylase</fullName>
    </recommendedName>
</protein>
<evidence type="ECO:0000256" key="6">
    <source>
        <dbReference type="PIRSR" id="PIRSR602129-50"/>
    </source>
</evidence>
<dbReference type="SUPFAM" id="SSF53383">
    <property type="entry name" value="PLP-dependent transferases"/>
    <property type="match status" value="1"/>
</dbReference>
<comment type="similarity">
    <text evidence="2 7">Belongs to the group II decarboxylase family.</text>
</comment>
<comment type="caution">
    <text evidence="8">The sequence shown here is derived from an EMBL/GenBank/DDBJ whole genome shotgun (WGS) entry which is preliminary data.</text>
</comment>
<evidence type="ECO:0000313" key="8">
    <source>
        <dbReference type="EMBL" id="RCJ42554.1"/>
    </source>
</evidence>
<evidence type="ECO:0000256" key="4">
    <source>
        <dbReference type="ARBA" id="ARBA00022898"/>
    </source>
</evidence>
<reference evidence="8" key="1">
    <citation type="submission" date="2016-04" db="EMBL/GenBank/DDBJ databases">
        <authorList>
            <person name="Tabuchi Yagui T.R."/>
        </authorList>
    </citation>
    <scope>NUCLEOTIDE SEQUENCE [LARGE SCALE GENOMIC DNA]</scope>
    <source>
        <strain evidence="8">NIES-26</strain>
    </source>
</reference>
<comment type="cofactor">
    <cofactor evidence="1 6 7">
        <name>pyridoxal 5'-phosphate</name>
        <dbReference type="ChEBI" id="CHEBI:597326"/>
    </cofactor>
</comment>
<dbReference type="GO" id="GO:0004058">
    <property type="term" value="F:aromatic-L-amino-acid decarboxylase activity"/>
    <property type="evidence" value="ECO:0007669"/>
    <property type="project" value="UniProtKB-ARBA"/>
</dbReference>
<dbReference type="AlphaFoldDB" id="A0A367S3K6"/>
<dbReference type="GO" id="GO:0019752">
    <property type="term" value="P:carboxylic acid metabolic process"/>
    <property type="evidence" value="ECO:0007669"/>
    <property type="project" value="InterPro"/>
</dbReference>
<evidence type="ECO:0000256" key="2">
    <source>
        <dbReference type="ARBA" id="ARBA00009533"/>
    </source>
</evidence>
<gene>
    <name evidence="8" type="ORF">A6770_34385</name>
</gene>
<sequence length="598" mass="67117">MKSNASRLKTTHKDIEDLLLLNNINPYLNKTIKLELKMIKETLQDTNIDNIKPEILEYLVSKYTQYLLPNSGLGNTFLNLSENLFKSLALLRKNANFTACIDSKIDCELNLKEIPQQGISIETVIHHIIIKYLSDVPNYSSNYVPLNVIPPSLIPSILAKFACAIINPNLAYESYAGKAIEAEQLAISHIAKIIGFEPEKALGYFTSGGSSGNYWAIRCALEKAFPGWGKKGFKSFLDKEPVIIQSILGHYTNINAARLLGIGTDNVITVPTKQNFGICLKAFKLQMEKAIKDKKQVICIYLIAGCTDSFGVDDIKGVFDIREELCQKYSISKPHLHVDAAVGWIYGIFKNYSVNDNPLGFDLETIATIKSLNNLYSNLRYADSVIVDPHKHGFTSYTSSALIFKNKKDLLLLQKDLEETPYFTEDSFCSFPGAYTPETSRPADGPLMLLSNLYALGYEGYQTIIGYAIQQTNALKSKLEFNFSKSLQILNKDVPGTSTIWRFYPNGTDREKAHTRELFGTTQEDALFIQQINEYNYRLFLEAKSLRGNKTPILGYSNQVIIGKSGIPISGWKCIIFHPLVDINSIISHLINVFNNEN</sequence>
<dbReference type="PANTHER" id="PTHR45677:SF8">
    <property type="entry name" value="CYSTEINE SULFINIC ACID DECARBOXYLASE"/>
    <property type="match status" value="1"/>
</dbReference>
<evidence type="ECO:0008006" key="10">
    <source>
        <dbReference type="Google" id="ProtNLM"/>
    </source>
</evidence>
<dbReference type="InterPro" id="IPR015424">
    <property type="entry name" value="PyrdxlP-dep_Trfase"/>
</dbReference>
<accession>A0A367S3K6</accession>
<keyword evidence="9" id="KW-1185">Reference proteome</keyword>
<dbReference type="GO" id="GO:0005737">
    <property type="term" value="C:cytoplasm"/>
    <property type="evidence" value="ECO:0007669"/>
    <property type="project" value="TreeGrafter"/>
</dbReference>
<keyword evidence="4 6" id="KW-0663">Pyridoxal phosphate</keyword>
<dbReference type="PANTHER" id="PTHR45677">
    <property type="entry name" value="GLUTAMATE DECARBOXYLASE-RELATED"/>
    <property type="match status" value="1"/>
</dbReference>
<dbReference type="InterPro" id="IPR002129">
    <property type="entry name" value="PyrdxlP-dep_de-COase"/>
</dbReference>
<dbReference type="EMBL" id="LXQD01000002">
    <property type="protein sequence ID" value="RCJ42554.1"/>
    <property type="molecule type" value="Genomic_DNA"/>
</dbReference>
<name>A0A367S3K6_9NOSO</name>
<keyword evidence="5 7" id="KW-0456">Lyase</keyword>
<dbReference type="Gene3D" id="3.40.640.10">
    <property type="entry name" value="Type I PLP-dependent aspartate aminotransferase-like (Major domain)"/>
    <property type="match status" value="1"/>
</dbReference>
<evidence type="ECO:0000256" key="7">
    <source>
        <dbReference type="RuleBase" id="RU000382"/>
    </source>
</evidence>
<feature type="modified residue" description="N6-(pyridoxal phosphate)lysine" evidence="6">
    <location>
        <position position="391"/>
    </location>
</feature>
<dbReference type="GO" id="GO:0030170">
    <property type="term" value="F:pyridoxal phosphate binding"/>
    <property type="evidence" value="ECO:0007669"/>
    <property type="project" value="InterPro"/>
</dbReference>
<keyword evidence="3" id="KW-0210">Decarboxylase</keyword>
<dbReference type="Proteomes" id="UP000252107">
    <property type="component" value="Unassembled WGS sequence"/>
</dbReference>
<evidence type="ECO:0000313" key="9">
    <source>
        <dbReference type="Proteomes" id="UP000252107"/>
    </source>
</evidence>
<dbReference type="Pfam" id="PF00282">
    <property type="entry name" value="Pyridoxal_deC"/>
    <property type="match status" value="1"/>
</dbReference>
<dbReference type="InterPro" id="IPR015421">
    <property type="entry name" value="PyrdxlP-dep_Trfase_major"/>
</dbReference>
<organism evidence="8 9">
    <name type="scientific">Nostoc minutum NIES-26</name>
    <dbReference type="NCBI Taxonomy" id="1844469"/>
    <lineage>
        <taxon>Bacteria</taxon>
        <taxon>Bacillati</taxon>
        <taxon>Cyanobacteriota</taxon>
        <taxon>Cyanophyceae</taxon>
        <taxon>Nostocales</taxon>
        <taxon>Nostocaceae</taxon>
        <taxon>Nostoc</taxon>
    </lineage>
</organism>
<evidence type="ECO:0000256" key="5">
    <source>
        <dbReference type="ARBA" id="ARBA00023239"/>
    </source>
</evidence>
<proteinExistence type="inferred from homology"/>
<evidence type="ECO:0000256" key="3">
    <source>
        <dbReference type="ARBA" id="ARBA00022793"/>
    </source>
</evidence>